<dbReference type="Pfam" id="PF02254">
    <property type="entry name" value="TrkA_N"/>
    <property type="match status" value="1"/>
</dbReference>
<feature type="domain" description="RCK C-terminal" evidence="4">
    <location>
        <begin position="255"/>
        <end position="341"/>
    </location>
</feature>
<dbReference type="InterPro" id="IPR003148">
    <property type="entry name" value="RCK_N"/>
</dbReference>
<dbReference type="SUPFAM" id="SSF81324">
    <property type="entry name" value="Voltage-gated potassium channels"/>
    <property type="match status" value="1"/>
</dbReference>
<dbReference type="Gene3D" id="3.30.70.1450">
    <property type="entry name" value="Regulator of K+ conductance, C-terminal domain"/>
    <property type="match status" value="1"/>
</dbReference>
<dbReference type="PROSITE" id="PS51202">
    <property type="entry name" value="RCK_C"/>
    <property type="match status" value="1"/>
</dbReference>
<dbReference type="Gene3D" id="1.10.287.70">
    <property type="match status" value="1"/>
</dbReference>
<dbReference type="EMBL" id="PQWO01000005">
    <property type="protein sequence ID" value="PZD73499.1"/>
    <property type="molecule type" value="Genomic_DNA"/>
</dbReference>
<sequence length="352" mass="38453">MIHRAFQRIWTGIALFALTIIVAVIGYIALGWTFSDAVYMVVITIFGVGYGEVEPLDTTAERIFTIFVIVAGTSSVIYIVGGFVQMVTEGELNRAFDTQRKSRTIAKLNDHVIVCGFGRIGRVLAQQLDEAKQAFIVLDNNPERVAMAETRGYLVHTGSASDEACLQDVGIERAKFLATVLPDDATNVFITLTAHELNPELLILARGESITTEKKLRLAGADHVVLPSSVSGHRIANLITQPTALDVLAQNNERTALNELLTQIDLQMEELEVKKNSRLLGRTIGEVEVRAKGAFIVVALRQLDGETINRPGVSLSLNVGDVLVLLGHEGAIAKFAHRYQYQSELSYQGGPV</sequence>
<evidence type="ECO:0000313" key="5">
    <source>
        <dbReference type="EMBL" id="PZD73499.1"/>
    </source>
</evidence>
<dbReference type="AlphaFoldDB" id="A0A2W1JJ72"/>
<dbReference type="PROSITE" id="PS51201">
    <property type="entry name" value="RCK_N"/>
    <property type="match status" value="1"/>
</dbReference>
<keyword evidence="2" id="KW-1133">Transmembrane helix</keyword>
<dbReference type="GO" id="GO:0008324">
    <property type="term" value="F:monoatomic cation transmembrane transporter activity"/>
    <property type="evidence" value="ECO:0007669"/>
    <property type="project" value="InterPro"/>
</dbReference>
<dbReference type="InterPro" id="IPR036721">
    <property type="entry name" value="RCK_C_sf"/>
</dbReference>
<dbReference type="PANTHER" id="PTHR43833:SF9">
    <property type="entry name" value="POTASSIUM CHANNEL PROTEIN YUGO-RELATED"/>
    <property type="match status" value="1"/>
</dbReference>
<comment type="subcellular location">
    <subcellularLocation>
        <location evidence="1">Cell membrane</location>
        <topology evidence="1">Multi-pass membrane protein</topology>
    </subcellularLocation>
</comment>
<keyword evidence="5" id="KW-0406">Ion transport</keyword>
<comment type="caution">
    <text evidence="5">The sequence shown here is derived from an EMBL/GenBank/DDBJ whole genome shotgun (WGS) entry which is preliminary data.</text>
</comment>
<dbReference type="InterPro" id="IPR013099">
    <property type="entry name" value="K_chnl_dom"/>
</dbReference>
<dbReference type="Proteomes" id="UP000248857">
    <property type="component" value="Unassembled WGS sequence"/>
</dbReference>
<organism evidence="5 6">
    <name type="scientific">Acaryochloris thomasi RCC1774</name>
    <dbReference type="NCBI Taxonomy" id="1764569"/>
    <lineage>
        <taxon>Bacteria</taxon>
        <taxon>Bacillati</taxon>
        <taxon>Cyanobacteriota</taxon>
        <taxon>Cyanophyceae</taxon>
        <taxon>Acaryochloridales</taxon>
        <taxon>Acaryochloridaceae</taxon>
        <taxon>Acaryochloris</taxon>
        <taxon>Acaryochloris thomasi</taxon>
    </lineage>
</organism>
<evidence type="ECO:0000256" key="2">
    <source>
        <dbReference type="SAM" id="Phobius"/>
    </source>
</evidence>
<feature type="transmembrane region" description="Helical" evidence="2">
    <location>
        <begin position="9"/>
        <end position="28"/>
    </location>
</feature>
<evidence type="ECO:0000313" key="6">
    <source>
        <dbReference type="Proteomes" id="UP000248857"/>
    </source>
</evidence>
<keyword evidence="2" id="KW-0812">Transmembrane</keyword>
<evidence type="ECO:0000256" key="1">
    <source>
        <dbReference type="ARBA" id="ARBA00004651"/>
    </source>
</evidence>
<evidence type="ECO:0000259" key="4">
    <source>
        <dbReference type="PROSITE" id="PS51202"/>
    </source>
</evidence>
<feature type="transmembrane region" description="Helical" evidence="2">
    <location>
        <begin position="34"/>
        <end position="51"/>
    </location>
</feature>
<name>A0A2W1JJ72_9CYAN</name>
<dbReference type="Pfam" id="PF07885">
    <property type="entry name" value="Ion_trans_2"/>
    <property type="match status" value="1"/>
</dbReference>
<gene>
    <name evidence="5" type="primary">kch_2</name>
    <name evidence="5" type="ORF">C1752_02158</name>
</gene>
<protein>
    <submittedName>
        <fullName evidence="5">Voltage-gated potassium channel Kch</fullName>
    </submittedName>
</protein>
<dbReference type="GO" id="GO:0006813">
    <property type="term" value="P:potassium ion transport"/>
    <property type="evidence" value="ECO:0007669"/>
    <property type="project" value="InterPro"/>
</dbReference>
<feature type="domain" description="RCK N-terminal" evidence="3">
    <location>
        <begin position="109"/>
        <end position="225"/>
    </location>
</feature>
<dbReference type="GO" id="GO:0005886">
    <property type="term" value="C:plasma membrane"/>
    <property type="evidence" value="ECO:0007669"/>
    <property type="project" value="UniProtKB-SubCell"/>
</dbReference>
<evidence type="ECO:0000259" key="3">
    <source>
        <dbReference type="PROSITE" id="PS51201"/>
    </source>
</evidence>
<feature type="transmembrane region" description="Helical" evidence="2">
    <location>
        <begin position="63"/>
        <end position="84"/>
    </location>
</feature>
<reference evidence="5 6" key="1">
    <citation type="journal article" date="2018" name="Sci. Rep.">
        <title>A novel species of the marine cyanobacterium Acaryochloris with a unique pigment content and lifestyle.</title>
        <authorList>
            <person name="Partensky F."/>
            <person name="Six C."/>
            <person name="Ratin M."/>
            <person name="Garczarek L."/>
            <person name="Vaulot D."/>
            <person name="Probert I."/>
            <person name="Calteau A."/>
            <person name="Gourvil P."/>
            <person name="Marie D."/>
            <person name="Grebert T."/>
            <person name="Bouchier C."/>
            <person name="Le Panse S."/>
            <person name="Gachenot M."/>
            <person name="Rodriguez F."/>
            <person name="Garrido J.L."/>
        </authorList>
    </citation>
    <scope>NUCLEOTIDE SEQUENCE [LARGE SCALE GENOMIC DNA]</scope>
    <source>
        <strain evidence="5 6">RCC1774</strain>
    </source>
</reference>
<keyword evidence="5" id="KW-0813">Transport</keyword>
<dbReference type="InterPro" id="IPR036291">
    <property type="entry name" value="NAD(P)-bd_dom_sf"/>
</dbReference>
<accession>A0A2W1JJ72</accession>
<dbReference type="Gene3D" id="3.40.50.720">
    <property type="entry name" value="NAD(P)-binding Rossmann-like Domain"/>
    <property type="match status" value="1"/>
</dbReference>
<keyword evidence="2" id="KW-0472">Membrane</keyword>
<dbReference type="Pfam" id="PF02080">
    <property type="entry name" value="TrkA_C"/>
    <property type="match status" value="1"/>
</dbReference>
<keyword evidence="6" id="KW-1185">Reference proteome</keyword>
<proteinExistence type="predicted"/>
<dbReference type="InterPro" id="IPR050721">
    <property type="entry name" value="Trk_Ktr_HKT_K-transport"/>
</dbReference>
<dbReference type="SUPFAM" id="SSF116726">
    <property type="entry name" value="TrkA C-terminal domain-like"/>
    <property type="match status" value="1"/>
</dbReference>
<dbReference type="PANTHER" id="PTHR43833">
    <property type="entry name" value="POTASSIUM CHANNEL PROTEIN 2-RELATED-RELATED"/>
    <property type="match status" value="1"/>
</dbReference>
<dbReference type="SUPFAM" id="SSF51735">
    <property type="entry name" value="NAD(P)-binding Rossmann-fold domains"/>
    <property type="match status" value="1"/>
</dbReference>
<dbReference type="InterPro" id="IPR006037">
    <property type="entry name" value="RCK_C"/>
</dbReference>
<keyword evidence="5" id="KW-0407">Ion channel</keyword>